<reference evidence="5 6" key="1">
    <citation type="submission" date="2014-07" db="EMBL/GenBank/DDBJ databases">
        <title>Methanogenic archaea and the global carbon cycle.</title>
        <authorList>
            <person name="Henriksen J.R."/>
            <person name="Luke J."/>
            <person name="Reinhart S."/>
            <person name="Benedict M.N."/>
            <person name="Youngblut N.D."/>
            <person name="Metcalf M.E."/>
            <person name="Whitaker R.J."/>
            <person name="Metcalf W.W."/>
        </authorList>
    </citation>
    <scope>NUCLEOTIDE SEQUENCE [LARGE SCALE GENOMIC DNA]</scope>
    <source>
        <strain evidence="5 6">CHTI-55</strain>
    </source>
</reference>
<evidence type="ECO:0000313" key="5">
    <source>
        <dbReference type="EMBL" id="AKB14928.1"/>
    </source>
</evidence>
<dbReference type="InterPro" id="IPR019734">
    <property type="entry name" value="TPR_rpt"/>
</dbReference>
<dbReference type="InterPro" id="IPR011990">
    <property type="entry name" value="TPR-like_helical_dom_sf"/>
</dbReference>
<evidence type="ECO:0000256" key="1">
    <source>
        <dbReference type="ARBA" id="ARBA00022737"/>
    </source>
</evidence>
<name>A0A0E3L040_METTE</name>
<dbReference type="RefSeq" id="WP_082086702.1">
    <property type="nucleotide sequence ID" value="NZ_CP009502.1"/>
</dbReference>
<dbReference type="Pfam" id="PF13424">
    <property type="entry name" value="TPR_12"/>
    <property type="match status" value="1"/>
</dbReference>
<dbReference type="GeneID" id="41601885"/>
<keyword evidence="1" id="KW-0677">Repeat</keyword>
<accession>A0A0E3L040</accession>
<dbReference type="SUPFAM" id="SSF48452">
    <property type="entry name" value="TPR-like"/>
    <property type="match status" value="1"/>
</dbReference>
<dbReference type="PATRIC" id="fig|1434121.4.peg.761"/>
<gene>
    <name evidence="5" type="ORF">MSTHC_0610</name>
</gene>
<dbReference type="KEGG" id="mthe:MSTHC_0610"/>
<feature type="repeat" description="TPR" evidence="3">
    <location>
        <begin position="154"/>
        <end position="187"/>
    </location>
</feature>
<dbReference type="Gene3D" id="1.25.40.10">
    <property type="entry name" value="Tetratricopeptide repeat domain"/>
    <property type="match status" value="2"/>
</dbReference>
<dbReference type="HOGENOM" id="CLU_067741_1_0_2"/>
<dbReference type="PANTHER" id="PTHR45641">
    <property type="entry name" value="TETRATRICOPEPTIDE REPEAT PROTEIN (AFU_ORTHOLOGUE AFUA_6G03870)"/>
    <property type="match status" value="1"/>
</dbReference>
<evidence type="ECO:0000256" key="2">
    <source>
        <dbReference type="ARBA" id="ARBA00022803"/>
    </source>
</evidence>
<evidence type="ECO:0000313" key="6">
    <source>
        <dbReference type="Proteomes" id="UP000056925"/>
    </source>
</evidence>
<keyword evidence="2 3" id="KW-0802">TPR repeat</keyword>
<evidence type="ECO:0000256" key="4">
    <source>
        <dbReference type="SAM" id="MobiDB-lite"/>
    </source>
</evidence>
<feature type="compositionally biased region" description="Polar residues" evidence="4">
    <location>
        <begin position="266"/>
        <end position="278"/>
    </location>
</feature>
<sequence length="278" mass="31144">MSRSKVRNLLLLKQIHSAVAHIKKGKLDKALETLDKAENSARKSKSTDALYYILFTRGSILYTAAKYDDALGTYERAIDAGSELLKADPENVDYQHYMGTTLSNTGNLLKKKGETSQAAEYYTRAREIYANLLAKEPENAVFRSYAGENLNNYAALLAEMGSFEEAQEVLRQAIELYEKLLEEKPDYLDYQAGLSVALSQLGNCLIQQGPENHDSAKSNLKKALTMQENLLNQQPENKNVAEAIALTRERLKKLENAEKQEILENPDNTGNTESTEEV</sequence>
<evidence type="ECO:0008006" key="7">
    <source>
        <dbReference type="Google" id="ProtNLM"/>
    </source>
</evidence>
<dbReference type="AlphaFoldDB" id="A0A0E3L040"/>
<dbReference type="PANTHER" id="PTHR45641:SF19">
    <property type="entry name" value="NEPHROCYSTIN-3"/>
    <property type="match status" value="1"/>
</dbReference>
<evidence type="ECO:0000256" key="3">
    <source>
        <dbReference type="PROSITE-ProRule" id="PRU00339"/>
    </source>
</evidence>
<organism evidence="5 6">
    <name type="scientific">Methanosarcina thermophila CHTI-55</name>
    <dbReference type="NCBI Taxonomy" id="1434121"/>
    <lineage>
        <taxon>Archaea</taxon>
        <taxon>Methanobacteriati</taxon>
        <taxon>Methanobacteriota</taxon>
        <taxon>Stenosarchaea group</taxon>
        <taxon>Methanomicrobia</taxon>
        <taxon>Methanosarcinales</taxon>
        <taxon>Methanosarcinaceae</taxon>
        <taxon>Methanosarcina</taxon>
    </lineage>
</organism>
<protein>
    <recommendedName>
        <fullName evidence="7">Tetratricopeptide repeat protein</fullName>
    </recommendedName>
</protein>
<dbReference type="Proteomes" id="UP000056925">
    <property type="component" value="Chromosome"/>
</dbReference>
<dbReference type="EMBL" id="CP009502">
    <property type="protein sequence ID" value="AKB14928.1"/>
    <property type="molecule type" value="Genomic_DNA"/>
</dbReference>
<feature type="region of interest" description="Disordered" evidence="4">
    <location>
        <begin position="256"/>
        <end position="278"/>
    </location>
</feature>
<proteinExistence type="predicted"/>
<dbReference type="SMART" id="SM00028">
    <property type="entry name" value="TPR"/>
    <property type="match status" value="5"/>
</dbReference>
<dbReference type="PROSITE" id="PS50005">
    <property type="entry name" value="TPR"/>
    <property type="match status" value="1"/>
</dbReference>